<accession>A0AB38W7J2</accession>
<dbReference type="AlphaFoldDB" id="A0AB38W7J2"/>
<reference evidence="1 2" key="1">
    <citation type="submission" date="2019-01" db="EMBL/GenBank/DDBJ databases">
        <authorList>
            <consortium name="Pathogen Informatics"/>
        </authorList>
    </citation>
    <scope>NUCLEOTIDE SEQUENCE [LARGE SCALE GENOMIC DNA]</scope>
    <source>
        <strain evidence="1 2">NCTC10119</strain>
    </source>
</reference>
<dbReference type="EMBL" id="LR214945">
    <property type="protein sequence ID" value="VEU56944.1"/>
    <property type="molecule type" value="Genomic_DNA"/>
</dbReference>
<organism evidence="1 2">
    <name type="scientific">Mycoplasmoides pneumoniae</name>
    <name type="common">Mycoplasma pneumoniae</name>
    <dbReference type="NCBI Taxonomy" id="2104"/>
    <lineage>
        <taxon>Bacteria</taxon>
        <taxon>Bacillati</taxon>
        <taxon>Mycoplasmatota</taxon>
        <taxon>Mycoplasmoidales</taxon>
        <taxon>Mycoplasmoidaceae</taxon>
        <taxon>Mycoplasmoides</taxon>
    </lineage>
</organism>
<protein>
    <submittedName>
        <fullName evidence="1">Uncharacterized protein</fullName>
    </submittedName>
</protein>
<evidence type="ECO:0000313" key="2">
    <source>
        <dbReference type="Proteomes" id="UP000289557"/>
    </source>
</evidence>
<name>A0AB38W7J2_MYCPM</name>
<evidence type="ECO:0000313" key="1">
    <source>
        <dbReference type="EMBL" id="VEU56944.1"/>
    </source>
</evidence>
<gene>
    <name evidence="1" type="ORF">NCTC10119_00200</name>
</gene>
<dbReference type="Proteomes" id="UP000289557">
    <property type="component" value="Chromosome"/>
</dbReference>
<proteinExistence type="predicted"/>
<sequence length="71" mass="8332">MKEKGRFQPSNQIFVEKIDEYYTEHVQTIDTKDFENLRENLRELAEIGSIDSNGVGLIDIIKLPRCCFVFH</sequence>